<reference evidence="2" key="1">
    <citation type="submission" date="2023-08" db="EMBL/GenBank/DDBJ databases">
        <title>Reference Genome Resource for the Citrus Pathogen Phytophthora citrophthora.</title>
        <authorList>
            <person name="Moller H."/>
            <person name="Coetzee B."/>
            <person name="Rose L.J."/>
            <person name="Van Niekerk J.M."/>
        </authorList>
    </citation>
    <scope>NUCLEOTIDE SEQUENCE</scope>
    <source>
        <strain evidence="2">STE-U-9442</strain>
    </source>
</reference>
<dbReference type="Proteomes" id="UP001259832">
    <property type="component" value="Unassembled WGS sequence"/>
</dbReference>
<feature type="compositionally biased region" description="Polar residues" evidence="1">
    <location>
        <begin position="694"/>
        <end position="707"/>
    </location>
</feature>
<feature type="region of interest" description="Disordered" evidence="1">
    <location>
        <begin position="502"/>
        <end position="533"/>
    </location>
</feature>
<evidence type="ECO:0000256" key="1">
    <source>
        <dbReference type="SAM" id="MobiDB-lite"/>
    </source>
</evidence>
<protein>
    <submittedName>
        <fullName evidence="2">Uncharacterized protein</fullName>
    </submittedName>
</protein>
<gene>
    <name evidence="2" type="ORF">P3T76_002476</name>
</gene>
<proteinExistence type="predicted"/>
<dbReference type="AlphaFoldDB" id="A0AAD9LPZ4"/>
<feature type="compositionally biased region" description="Basic residues" evidence="1">
    <location>
        <begin position="665"/>
        <end position="688"/>
    </location>
</feature>
<dbReference type="EMBL" id="JASMQC010000004">
    <property type="protein sequence ID" value="KAK1945428.1"/>
    <property type="molecule type" value="Genomic_DNA"/>
</dbReference>
<evidence type="ECO:0000313" key="2">
    <source>
        <dbReference type="EMBL" id="KAK1945428.1"/>
    </source>
</evidence>
<evidence type="ECO:0000313" key="3">
    <source>
        <dbReference type="Proteomes" id="UP001259832"/>
    </source>
</evidence>
<feature type="region of interest" description="Disordered" evidence="1">
    <location>
        <begin position="413"/>
        <end position="488"/>
    </location>
</feature>
<name>A0AAD9LPZ4_9STRA</name>
<comment type="caution">
    <text evidence="2">The sequence shown here is derived from an EMBL/GenBank/DDBJ whole genome shotgun (WGS) entry which is preliminary data.</text>
</comment>
<feature type="region of interest" description="Disordered" evidence="1">
    <location>
        <begin position="661"/>
        <end position="722"/>
    </location>
</feature>
<feature type="compositionally biased region" description="Low complexity" evidence="1">
    <location>
        <begin position="449"/>
        <end position="458"/>
    </location>
</feature>
<organism evidence="2 3">
    <name type="scientific">Phytophthora citrophthora</name>
    <dbReference type="NCBI Taxonomy" id="4793"/>
    <lineage>
        <taxon>Eukaryota</taxon>
        <taxon>Sar</taxon>
        <taxon>Stramenopiles</taxon>
        <taxon>Oomycota</taxon>
        <taxon>Peronosporomycetes</taxon>
        <taxon>Peronosporales</taxon>
        <taxon>Peronosporaceae</taxon>
        <taxon>Phytophthora</taxon>
    </lineage>
</organism>
<feature type="region of interest" description="Disordered" evidence="1">
    <location>
        <begin position="367"/>
        <end position="388"/>
    </location>
</feature>
<sequence length="773" mass="85346">MDPAWGTTLSDEETARALCAFQHTQPPMIQHRHQPRNKSREMPQSAPVNGLPTFGYLANGAHHATPVAIGRNEAASLLVEMHAPSTLSGDWQRQHQVAIQEQLEREKREMETQAKQQQQRDMHLQLQQLQVQLHEQAQTQQIQTQQQVERIQHGRYLSAASGFTQANVAASDTFQGRGRDRNSFEQIQQAGQYYDANFGRSQQLVNRQTAAPVSLKPDYRGRLPVSRSEAMFAPQSVPPSRSVDKIPTTAPHQWGSRELMPLSGGQANASSAFQRWTTQRLLPQHPQPYHPVEITERSRQESVILQNSSRKNPDETFLNGIMKHFPTSAGSPTSSTMASYGSGAGYAASHNTKSVFDSIAAQSQIPTQMHRQMDTHSRPPIPPTGAAVVPGVALAPQSSRLLTMRDILNWDDTSRVDLPRNQQRGGKQKRAPSKRKTPRKKTTAKRQRTPQQQNEQRSQPPPPRRSAGDVQAQQGLSPAPGAIAGPAVKMPTPMYRAFMESRAARAQEQSDNQHKVPAPTSVIPPPESRLATTATHAVAITSNDQDVSAADKPKPVKRKKISAVYQAGSASTPLVPAQPLKPELSASSKVAQPVASSVPALAVPRVENRTVVIFCKRDFMRYQAAKIWRKYQEQLKRHEEWREVRVAGKRTRYLNSRYDDEIQRTHKKTHTRSGKPRRKTPQVARGHKTLISAADSTPGNSMESPSTLIGDEGDSKSGGIEPTVEVATRGNTETTDTGLESLVSTVVDESLKEATTPSITESFSNCAIDLPTS</sequence>
<keyword evidence="3" id="KW-1185">Reference proteome</keyword>
<feature type="compositionally biased region" description="Basic residues" evidence="1">
    <location>
        <begin position="426"/>
        <end position="448"/>
    </location>
</feature>
<accession>A0AAD9LPZ4</accession>